<dbReference type="InterPro" id="IPR012545">
    <property type="entry name" value="DUF1697"/>
</dbReference>
<dbReference type="EMBL" id="PYXZ01000004">
    <property type="protein sequence ID" value="PUA81017.1"/>
    <property type="molecule type" value="Genomic_DNA"/>
</dbReference>
<keyword evidence="2" id="KW-1185">Reference proteome</keyword>
<evidence type="ECO:0000313" key="2">
    <source>
        <dbReference type="Proteomes" id="UP000244867"/>
    </source>
</evidence>
<proteinExistence type="predicted"/>
<comment type="caution">
    <text evidence="1">The sequence shown here is derived from an EMBL/GenBank/DDBJ whole genome shotgun (WGS) entry which is preliminary data.</text>
</comment>
<reference evidence="1 2" key="1">
    <citation type="submission" date="2018-03" db="EMBL/GenBank/DDBJ databases">
        <authorList>
            <person name="Keele B.F."/>
        </authorList>
    </citation>
    <scope>NUCLEOTIDE SEQUENCE [LARGE SCALE GENOMIC DNA]</scope>
    <source>
        <strain evidence="1 2">IB-3</strain>
    </source>
</reference>
<dbReference type="OrthoDB" id="9806494at2"/>
<dbReference type="SUPFAM" id="SSF160379">
    <property type="entry name" value="SP0830-like"/>
    <property type="match status" value="1"/>
</dbReference>
<dbReference type="Pfam" id="PF08002">
    <property type="entry name" value="DUF1697"/>
    <property type="match status" value="1"/>
</dbReference>
<evidence type="ECO:0008006" key="3">
    <source>
        <dbReference type="Google" id="ProtNLM"/>
    </source>
</evidence>
<dbReference type="AlphaFoldDB" id="A0A2R7YXA7"/>
<organism evidence="1 2">
    <name type="scientific">Nocardioides currus</name>
    <dbReference type="NCBI Taxonomy" id="2133958"/>
    <lineage>
        <taxon>Bacteria</taxon>
        <taxon>Bacillati</taxon>
        <taxon>Actinomycetota</taxon>
        <taxon>Actinomycetes</taxon>
        <taxon>Propionibacteriales</taxon>
        <taxon>Nocardioidaceae</taxon>
        <taxon>Nocardioides</taxon>
    </lineage>
</organism>
<dbReference type="PANTHER" id="PTHR36439:SF1">
    <property type="entry name" value="DUF1697 DOMAIN-CONTAINING PROTEIN"/>
    <property type="match status" value="1"/>
</dbReference>
<dbReference type="Proteomes" id="UP000244867">
    <property type="component" value="Unassembled WGS sequence"/>
</dbReference>
<gene>
    <name evidence="1" type="ORF">C7S10_11590</name>
</gene>
<dbReference type="RefSeq" id="WP_108344585.1">
    <property type="nucleotide sequence ID" value="NZ_PYXZ01000004.1"/>
</dbReference>
<dbReference type="PANTHER" id="PTHR36439">
    <property type="entry name" value="BLL4334 PROTEIN"/>
    <property type="match status" value="1"/>
</dbReference>
<dbReference type="Gene3D" id="3.30.70.1280">
    <property type="entry name" value="SP0830-like domains"/>
    <property type="match status" value="1"/>
</dbReference>
<protein>
    <recommendedName>
        <fullName evidence="3">DUF1697 domain-containing protein</fullName>
    </recommendedName>
</protein>
<evidence type="ECO:0000313" key="1">
    <source>
        <dbReference type="EMBL" id="PUA81017.1"/>
    </source>
</evidence>
<sequence length="174" mass="19009">MPTHLAFLRAINLGATRKFPKDAIRKACEDAGFTDVETHINTGNVRVTSSLRSRAKVEATLEKAFREAAGFEVPTIVFTQAEFAQIGADAEELHSDDLARHYVLLLKESPKDVAAVEAVSTDEHRAVVRNRACHLLLGDGVQAGSVDPLRVERLIGVATNRNYNVVTTLAGKWC</sequence>
<name>A0A2R7YXA7_9ACTN</name>
<accession>A0A2R7YXA7</accession>